<dbReference type="EMBL" id="MUZR01000024">
    <property type="protein sequence ID" value="OOC10052.1"/>
    <property type="molecule type" value="Genomic_DNA"/>
</dbReference>
<comment type="caution">
    <text evidence="2">The sequence shown here is derived from an EMBL/GenBank/DDBJ whole genome shotgun (WGS) entry which is preliminary data.</text>
</comment>
<feature type="chain" id="PRO_5012685817" description="Conjugal transfer protein" evidence="1">
    <location>
        <begin position="21"/>
        <end position="139"/>
    </location>
</feature>
<evidence type="ECO:0000313" key="3">
    <source>
        <dbReference type="Proteomes" id="UP000189177"/>
    </source>
</evidence>
<sequence>MKRSSAALPIALLISAVLTAGCASTSADKVIPKDGPTMDEVYEGHFESMGRTDVDAARQALQQPIGRDVQDGTADLAGYTRSAHDEIETRFSRVSNPTLVMFVYPHLAGRDEVPVPGYSTSFPMYDRHHYALPGEAGAR</sequence>
<reference evidence="2 3" key="1">
    <citation type="submission" date="2017-02" db="EMBL/GenBank/DDBJ databases">
        <title>Genomic diversity within the haloalkaliphilic genus Thioalkalivibrio.</title>
        <authorList>
            <person name="Ahn A.-C."/>
            <person name="Meier-Kolthoff J."/>
            <person name="Overmars L."/>
            <person name="Richter M."/>
            <person name="Woyke T."/>
            <person name="Sorokin D.Y."/>
            <person name="Muyzer G."/>
        </authorList>
    </citation>
    <scope>NUCLEOTIDE SEQUENCE [LARGE SCALE GENOMIC DNA]</scope>
    <source>
        <strain evidence="2 3">HL17</strain>
    </source>
</reference>
<evidence type="ECO:0008006" key="4">
    <source>
        <dbReference type="Google" id="ProtNLM"/>
    </source>
</evidence>
<dbReference type="Proteomes" id="UP000189177">
    <property type="component" value="Unassembled WGS sequence"/>
</dbReference>
<dbReference type="NCBIfam" id="TIGR03751">
    <property type="entry name" value="conj_TIGR03751"/>
    <property type="match status" value="1"/>
</dbReference>
<feature type="signal peptide" evidence="1">
    <location>
        <begin position="1"/>
        <end position="20"/>
    </location>
</feature>
<keyword evidence="1" id="KW-0732">Signal</keyword>
<dbReference type="PROSITE" id="PS51257">
    <property type="entry name" value="PROKAR_LIPOPROTEIN"/>
    <property type="match status" value="1"/>
</dbReference>
<dbReference type="OrthoDB" id="8863314at2"/>
<protein>
    <recommendedName>
        <fullName evidence="4">Conjugal transfer protein</fullName>
    </recommendedName>
</protein>
<evidence type="ECO:0000313" key="2">
    <source>
        <dbReference type="EMBL" id="OOC10052.1"/>
    </source>
</evidence>
<accession>A0A1V2ZY76</accession>
<name>A0A1V2ZY76_9GAMM</name>
<organism evidence="2 3">
    <name type="scientific">Thioalkalivibrio halophilus</name>
    <dbReference type="NCBI Taxonomy" id="252474"/>
    <lineage>
        <taxon>Bacteria</taxon>
        <taxon>Pseudomonadati</taxon>
        <taxon>Pseudomonadota</taxon>
        <taxon>Gammaproteobacteria</taxon>
        <taxon>Chromatiales</taxon>
        <taxon>Ectothiorhodospiraceae</taxon>
        <taxon>Thioalkalivibrio</taxon>
    </lineage>
</organism>
<proteinExistence type="predicted"/>
<dbReference type="RefSeq" id="WP_099049990.1">
    <property type="nucleotide sequence ID" value="NZ_MUZR01000024.1"/>
</dbReference>
<gene>
    <name evidence="2" type="ORF">B1A74_07665</name>
</gene>
<keyword evidence="3" id="KW-1185">Reference proteome</keyword>
<evidence type="ECO:0000256" key="1">
    <source>
        <dbReference type="SAM" id="SignalP"/>
    </source>
</evidence>
<dbReference type="AlphaFoldDB" id="A0A1V2ZY76"/>
<dbReference type="STRING" id="252474.B1A74_07665"/>
<dbReference type="InterPro" id="IPR022262">
    <property type="entry name" value="Lipoprot_put"/>
</dbReference>